<dbReference type="InterPro" id="IPR048327">
    <property type="entry name" value="Dyp_perox_N"/>
</dbReference>
<evidence type="ECO:0000259" key="14">
    <source>
        <dbReference type="Pfam" id="PF04261"/>
    </source>
</evidence>
<comment type="function">
    <text evidence="13">Involved in the recovery of exogenous heme iron. Extracts iron from heme while preserving the protoporphyrin ring intact.</text>
</comment>
<evidence type="ECO:0000256" key="6">
    <source>
        <dbReference type="ARBA" id="ARBA00023002"/>
    </source>
</evidence>
<dbReference type="EC" id="1.11.1.-" evidence="13"/>
<comment type="subcellular location">
    <subcellularLocation>
        <location evidence="1">Cell envelope</location>
    </subcellularLocation>
</comment>
<dbReference type="Pfam" id="PF20628">
    <property type="entry name" value="Dyp_perox_C"/>
    <property type="match status" value="1"/>
</dbReference>
<dbReference type="InterPro" id="IPR006314">
    <property type="entry name" value="Dyp_peroxidase"/>
</dbReference>
<dbReference type="PANTHER" id="PTHR30521:SF4">
    <property type="entry name" value="DEFERROCHELATASE"/>
    <property type="match status" value="1"/>
</dbReference>
<evidence type="ECO:0000256" key="11">
    <source>
        <dbReference type="ARBA" id="ARBA00033775"/>
    </source>
</evidence>
<evidence type="ECO:0000256" key="3">
    <source>
        <dbReference type="ARBA" id="ARBA00022617"/>
    </source>
</evidence>
<evidence type="ECO:0000313" key="16">
    <source>
        <dbReference type="EMBL" id="MDM7830847.1"/>
    </source>
</evidence>
<dbReference type="InterPro" id="IPR006313">
    <property type="entry name" value="EfeB/EfeN"/>
</dbReference>
<dbReference type="EMBL" id="JAUCGR010000001">
    <property type="protein sequence ID" value="MDM7830847.1"/>
    <property type="molecule type" value="Genomic_DNA"/>
</dbReference>
<organism evidence="16 17">
    <name type="scientific">Cellulomonas edaphi</name>
    <dbReference type="NCBI Taxonomy" id="3053468"/>
    <lineage>
        <taxon>Bacteria</taxon>
        <taxon>Bacillati</taxon>
        <taxon>Actinomycetota</taxon>
        <taxon>Actinomycetes</taxon>
        <taxon>Micrococcales</taxon>
        <taxon>Cellulomonadaceae</taxon>
        <taxon>Cellulomonas</taxon>
    </lineage>
</organism>
<dbReference type="PROSITE" id="PS51318">
    <property type="entry name" value="TAT"/>
    <property type="match status" value="1"/>
</dbReference>
<comment type="similarity">
    <text evidence="9 13">Belongs to the DyP-type peroxidase family.</text>
</comment>
<evidence type="ECO:0000256" key="5">
    <source>
        <dbReference type="ARBA" id="ARBA00022729"/>
    </source>
</evidence>
<evidence type="ECO:0000256" key="7">
    <source>
        <dbReference type="ARBA" id="ARBA00023004"/>
    </source>
</evidence>
<keyword evidence="5" id="KW-0732">Signal</keyword>
<keyword evidence="8" id="KW-0456">Lyase</keyword>
<dbReference type="SUPFAM" id="SSF54909">
    <property type="entry name" value="Dimeric alpha+beta barrel"/>
    <property type="match status" value="1"/>
</dbReference>
<evidence type="ECO:0000256" key="2">
    <source>
        <dbReference type="ARBA" id="ARBA00022559"/>
    </source>
</evidence>
<evidence type="ECO:0000256" key="12">
    <source>
        <dbReference type="ARBA" id="ARBA00048856"/>
    </source>
</evidence>
<name>A0ABT7S5F9_9CELL</name>
<reference evidence="16 17" key="1">
    <citation type="submission" date="2023-06" db="EMBL/GenBank/DDBJ databases">
        <title>Cellulomonas sp. MW9 Whole genome sequence.</title>
        <authorList>
            <person name="Park S."/>
        </authorList>
    </citation>
    <scope>NUCLEOTIDE SEQUENCE [LARGE SCALE GENOMIC DNA]</scope>
    <source>
        <strain evidence="16 17">MW9</strain>
    </source>
</reference>
<keyword evidence="4 13" id="KW-0479">Metal-binding</keyword>
<evidence type="ECO:0000256" key="9">
    <source>
        <dbReference type="ARBA" id="ARBA00025737"/>
    </source>
</evidence>
<evidence type="ECO:0000256" key="4">
    <source>
        <dbReference type="ARBA" id="ARBA00022723"/>
    </source>
</evidence>
<evidence type="ECO:0000259" key="15">
    <source>
        <dbReference type="Pfam" id="PF20628"/>
    </source>
</evidence>
<sequence>MPDTPPDASPAPGGLSRRAVLGLGGGLAVVGAAVGLGVGRLTAPEPASTSSGTRTYPFTGAHQAGIATPAQDRLYLAAFDLTTSSRDEVVALLQRWTTIAARLTQGLSAGPYGPASGPYDAPPDDTGEAADLPPAGLTITFGFGRSMFVGSDGADRYGLASRLPGALVDLPHFPADNLDPARTGGDLVVQACADDPQIAVHAIRNLSRAAFGSATIRWTQLGYGRTSSTSTAQRTPRNLFGFKDGTANVKAEETSALDEHVWVPASAASADSTDSRWMTGGSYLVARRIRMRIEPWDRTSLREQENLVGRNKGEGAPLSGGTEFTEPDFTASGRGGQPLIATNAHVRLAHPDFNAGVRMLRRGYNFTDGNDSLGRLDAGLFFIAFVTDPRTHYIPMQNQLSKSDGLMEYLEHTGSGLFAVPPGIEDGHFVLGADGTPLTTRHSPFVGQDLFA</sequence>
<keyword evidence="6 13" id="KW-0560">Oxidoreductase</keyword>
<dbReference type="InterPro" id="IPR048328">
    <property type="entry name" value="Dyp_perox_C"/>
</dbReference>
<evidence type="ECO:0000256" key="13">
    <source>
        <dbReference type="RuleBase" id="RU365017"/>
    </source>
</evidence>
<dbReference type="NCBIfam" id="TIGR01413">
    <property type="entry name" value="Dyp_perox_fam"/>
    <property type="match status" value="1"/>
</dbReference>
<dbReference type="Pfam" id="PF04261">
    <property type="entry name" value="Dyp_perox_N"/>
    <property type="match status" value="1"/>
</dbReference>
<dbReference type="InterPro" id="IPR011008">
    <property type="entry name" value="Dimeric_a/b-barrel"/>
</dbReference>
<dbReference type="InterPro" id="IPR006311">
    <property type="entry name" value="TAT_signal"/>
</dbReference>
<evidence type="ECO:0000313" key="17">
    <source>
        <dbReference type="Proteomes" id="UP001321453"/>
    </source>
</evidence>
<keyword evidence="2 13" id="KW-0575">Peroxidase</keyword>
<comment type="catalytic activity">
    <reaction evidence="12">
        <text>heme b + 2 H(+) = protoporphyrin IX + Fe(2+)</text>
        <dbReference type="Rhea" id="RHEA:22584"/>
        <dbReference type="ChEBI" id="CHEBI:15378"/>
        <dbReference type="ChEBI" id="CHEBI:29033"/>
        <dbReference type="ChEBI" id="CHEBI:57306"/>
        <dbReference type="ChEBI" id="CHEBI:60344"/>
        <dbReference type="EC" id="4.98.1.1"/>
    </reaction>
    <physiologicalReaction direction="left-to-right" evidence="12">
        <dbReference type="Rhea" id="RHEA:22585"/>
    </physiologicalReaction>
</comment>
<dbReference type="PROSITE" id="PS51404">
    <property type="entry name" value="DYP_PEROXIDASE"/>
    <property type="match status" value="1"/>
</dbReference>
<dbReference type="Proteomes" id="UP001321453">
    <property type="component" value="Unassembled WGS sequence"/>
</dbReference>
<keyword evidence="7 13" id="KW-0408">Iron</keyword>
<proteinExistence type="inferred from homology"/>
<evidence type="ECO:0000256" key="8">
    <source>
        <dbReference type="ARBA" id="ARBA00023239"/>
    </source>
</evidence>
<dbReference type="NCBIfam" id="TIGR01412">
    <property type="entry name" value="tat_substr_1"/>
    <property type="match status" value="1"/>
</dbReference>
<evidence type="ECO:0000256" key="1">
    <source>
        <dbReference type="ARBA" id="ARBA00004196"/>
    </source>
</evidence>
<protein>
    <recommendedName>
        <fullName evidence="10 13">Deferrochelatase</fullName>
        <ecNumber evidence="13">1.11.1.-</ecNumber>
    </recommendedName>
    <alternativeName>
        <fullName evidence="11 13">Peroxidase EfeB</fullName>
    </alternativeName>
</protein>
<feature type="domain" description="Dyp-type peroxidase C-terminal" evidence="15">
    <location>
        <begin position="235"/>
        <end position="423"/>
    </location>
</feature>
<feature type="domain" description="Dyp-type peroxidase N-terminal" evidence="14">
    <location>
        <begin position="63"/>
        <end position="223"/>
    </location>
</feature>
<dbReference type="PANTHER" id="PTHR30521">
    <property type="entry name" value="DEFERROCHELATASE/PEROXIDASE"/>
    <property type="match status" value="1"/>
</dbReference>
<comment type="caution">
    <text evidence="16">The sequence shown here is derived from an EMBL/GenBank/DDBJ whole genome shotgun (WGS) entry which is preliminary data.</text>
</comment>
<keyword evidence="3 13" id="KW-0349">Heme</keyword>
<comment type="cofactor">
    <cofactor evidence="13">
        <name>heme b</name>
        <dbReference type="ChEBI" id="CHEBI:60344"/>
    </cofactor>
    <text evidence="13">Binds 1 heme b (iron(II)-protoporphyrin IX) group non-covalently per subunit.</text>
</comment>
<evidence type="ECO:0000256" key="10">
    <source>
        <dbReference type="ARBA" id="ARBA00033771"/>
    </source>
</evidence>
<keyword evidence="17" id="KW-1185">Reference proteome</keyword>
<gene>
    <name evidence="16" type="primary">efeB</name>
    <name evidence="16" type="ORF">QRT05_05840</name>
</gene>
<accession>A0ABT7S5F9</accession>